<dbReference type="OrthoDB" id="9804637at2"/>
<feature type="transmembrane region" description="Helical" evidence="1">
    <location>
        <begin position="6"/>
        <end position="24"/>
    </location>
</feature>
<keyword evidence="1" id="KW-1133">Transmembrane helix</keyword>
<protein>
    <submittedName>
        <fullName evidence="2">Putative secreted protein</fullName>
    </submittedName>
</protein>
<dbReference type="STRING" id="282199.GCA_001049735_02111"/>
<keyword evidence="3" id="KW-1185">Reference proteome</keyword>
<gene>
    <name evidence="2" type="ORF">NIG5292_02112</name>
</gene>
<dbReference type="Pfam" id="PF07330">
    <property type="entry name" value="DUF1467"/>
    <property type="match status" value="1"/>
</dbReference>
<proteinExistence type="predicted"/>
<keyword evidence="1" id="KW-0472">Membrane</keyword>
<dbReference type="RefSeq" id="WP_048599467.1">
    <property type="nucleotide sequence ID" value="NZ_CBFHGK010000007.1"/>
</dbReference>
<evidence type="ECO:0000313" key="2">
    <source>
        <dbReference type="EMBL" id="CRK76055.1"/>
    </source>
</evidence>
<evidence type="ECO:0000256" key="1">
    <source>
        <dbReference type="SAM" id="Phobius"/>
    </source>
</evidence>
<dbReference type="AlphaFoldDB" id="A0A0U1NMS9"/>
<reference evidence="2" key="1">
    <citation type="submission" date="2015-04" db="EMBL/GenBank/DDBJ databases">
        <authorList>
            <person name="Syromyatnikov M.Y."/>
            <person name="Popov V.N."/>
        </authorList>
    </citation>
    <scope>NUCLEOTIDE SEQUENCE [LARGE SCALE GENOMIC DNA]</scope>
    <source>
        <strain evidence="2">CECT 5292</strain>
    </source>
</reference>
<keyword evidence="1" id="KW-0812">Transmembrane</keyword>
<dbReference type="InterPro" id="IPR009935">
    <property type="entry name" value="DUF1467"/>
</dbReference>
<feature type="transmembrane region" description="Helical" evidence="1">
    <location>
        <begin position="58"/>
        <end position="78"/>
    </location>
</feature>
<name>A0A0U1NMS9_9RHOB</name>
<dbReference type="Proteomes" id="UP000048949">
    <property type="component" value="Unassembled WGS sequence"/>
</dbReference>
<accession>A0A0U1NMS9</accession>
<evidence type="ECO:0000313" key="3">
    <source>
        <dbReference type="Proteomes" id="UP000048949"/>
    </source>
</evidence>
<dbReference type="EMBL" id="CVQV01000011">
    <property type="protein sequence ID" value="CRK76055.1"/>
    <property type="molecule type" value="Genomic_DNA"/>
</dbReference>
<sequence length="98" mass="10471">MSITSAIVLFAVIWFMVFFCVLPLRMVTQGDTGEIVPGTHASSPADAQIKRKAKITTYWAIGLWIVIASTLVSGLLTVESIDMFNRMGPGSGLPQAAG</sequence>
<organism evidence="2 3">
    <name type="scientific">Nereida ignava</name>
    <dbReference type="NCBI Taxonomy" id="282199"/>
    <lineage>
        <taxon>Bacteria</taxon>
        <taxon>Pseudomonadati</taxon>
        <taxon>Pseudomonadota</taxon>
        <taxon>Alphaproteobacteria</taxon>
        <taxon>Rhodobacterales</taxon>
        <taxon>Roseobacteraceae</taxon>
        <taxon>Nereida</taxon>
    </lineage>
</organism>